<dbReference type="Proteomes" id="UP000339249">
    <property type="component" value="Unassembled WGS sequence"/>
</dbReference>
<name>A0A4U9D2L5_RAOTE</name>
<accession>A0A4U9D2L5</accession>
<evidence type="ECO:0000313" key="3">
    <source>
        <dbReference type="Proteomes" id="UP000339249"/>
    </source>
</evidence>
<evidence type="ECO:0000313" key="2">
    <source>
        <dbReference type="EMBL" id="VTN10378.1"/>
    </source>
</evidence>
<dbReference type="AlphaFoldDB" id="A0A4U9D2L5"/>
<dbReference type="EMBL" id="CABDVU010000001">
    <property type="protein sequence ID" value="VTN10378.1"/>
    <property type="molecule type" value="Genomic_DNA"/>
</dbReference>
<reference evidence="2 3" key="1">
    <citation type="submission" date="2019-04" db="EMBL/GenBank/DDBJ databases">
        <authorList>
            <consortium name="Pathogen Informatics"/>
        </authorList>
    </citation>
    <scope>NUCLEOTIDE SEQUENCE [LARGE SCALE GENOMIC DNA]</scope>
    <source>
        <strain evidence="2 3">NCTC9185</strain>
    </source>
</reference>
<keyword evidence="1" id="KW-0812">Transmembrane</keyword>
<proteinExistence type="predicted"/>
<gene>
    <name evidence="2" type="ORF">NCTC9185_02299</name>
</gene>
<keyword evidence="1" id="KW-0472">Membrane</keyword>
<sequence>MLASSHWTVQAQRGNPLFERRQLRHTHFRTRQDPGVHPRLRQIHHPPGVFFDLLLLLIFLHQGLYLARRLRYLIHRVNRPLCYTLPPTDCSAR</sequence>
<evidence type="ECO:0000256" key="1">
    <source>
        <dbReference type="SAM" id="Phobius"/>
    </source>
</evidence>
<protein>
    <submittedName>
        <fullName evidence="2">Uncharacterized protein</fullName>
    </submittedName>
</protein>
<keyword evidence="1" id="KW-1133">Transmembrane helix</keyword>
<feature type="transmembrane region" description="Helical" evidence="1">
    <location>
        <begin position="48"/>
        <end position="67"/>
    </location>
</feature>
<organism evidence="2 3">
    <name type="scientific">Raoultella terrigena</name>
    <name type="common">Klebsiella terrigena</name>
    <dbReference type="NCBI Taxonomy" id="577"/>
    <lineage>
        <taxon>Bacteria</taxon>
        <taxon>Pseudomonadati</taxon>
        <taxon>Pseudomonadota</taxon>
        <taxon>Gammaproteobacteria</taxon>
        <taxon>Enterobacterales</taxon>
        <taxon>Enterobacteriaceae</taxon>
        <taxon>Klebsiella/Raoultella group</taxon>
        <taxon>Raoultella</taxon>
    </lineage>
</organism>